<gene>
    <name evidence="2" type="ORF">MANT1106_LOCUS16259</name>
    <name evidence="3" type="ORF">MANT1106_LOCUS16260</name>
    <name evidence="4" type="ORF">MANT1106_LOCUS16261</name>
</gene>
<sequence length="251" mass="27604">MASSLVRFEAAVAPRLTHRRRTFPYLDHCRRAVPHFVPSSPSAQPSLSASQRVVTRGVTQSTEPPACHGESDAADSITPGFGLGSPPWPRIHADLRGGTFGQVRTVTVEEARELLSEGGAALADVRPRIEFGEFRAGAAGDGSLDVRNVPYFVPHRSASKRWQGYFLCTKDGLKERDWRFTRSFEETFPDKSAPIVVGCKTGGDVSQVWTPEPDPRLGPALEGCPWHEHCIDNCGKSRFDVSPVSEYRDVM</sequence>
<evidence type="ECO:0000256" key="1">
    <source>
        <dbReference type="SAM" id="MobiDB-lite"/>
    </source>
</evidence>
<evidence type="ECO:0000313" key="2">
    <source>
        <dbReference type="EMBL" id="CAD8714384.1"/>
    </source>
</evidence>
<reference evidence="4" key="1">
    <citation type="submission" date="2021-01" db="EMBL/GenBank/DDBJ databases">
        <authorList>
            <person name="Corre E."/>
            <person name="Pelletier E."/>
            <person name="Niang G."/>
            <person name="Scheremetjew M."/>
            <person name="Finn R."/>
            <person name="Kale V."/>
            <person name="Holt S."/>
            <person name="Cochrane G."/>
            <person name="Meng A."/>
            <person name="Brown T."/>
            <person name="Cohen L."/>
        </authorList>
    </citation>
    <scope>NUCLEOTIDE SEQUENCE</scope>
    <source>
        <strain evidence="4">SL-175</strain>
    </source>
</reference>
<evidence type="ECO:0000313" key="4">
    <source>
        <dbReference type="EMBL" id="CAD8714388.1"/>
    </source>
</evidence>
<accession>A0A6U3HT80</accession>
<dbReference type="Gene3D" id="3.40.250.10">
    <property type="entry name" value="Rhodanese-like domain"/>
    <property type="match status" value="1"/>
</dbReference>
<dbReference type="EMBL" id="HBFC01026889">
    <property type="protein sequence ID" value="CAD8714388.1"/>
    <property type="molecule type" value="Transcribed_RNA"/>
</dbReference>
<dbReference type="SUPFAM" id="SSF52821">
    <property type="entry name" value="Rhodanese/Cell cycle control phosphatase"/>
    <property type="match status" value="1"/>
</dbReference>
<protein>
    <recommendedName>
        <fullName evidence="5">Rhodanese domain-containing protein</fullName>
    </recommendedName>
</protein>
<organism evidence="4">
    <name type="scientific">Mantoniella antarctica</name>
    <dbReference type="NCBI Taxonomy" id="81844"/>
    <lineage>
        <taxon>Eukaryota</taxon>
        <taxon>Viridiplantae</taxon>
        <taxon>Chlorophyta</taxon>
        <taxon>Mamiellophyceae</taxon>
        <taxon>Mamiellales</taxon>
        <taxon>Mamiellaceae</taxon>
        <taxon>Mantoniella</taxon>
    </lineage>
</organism>
<proteinExistence type="predicted"/>
<dbReference type="InterPro" id="IPR036873">
    <property type="entry name" value="Rhodanese-like_dom_sf"/>
</dbReference>
<evidence type="ECO:0000313" key="3">
    <source>
        <dbReference type="EMBL" id="CAD8714385.1"/>
    </source>
</evidence>
<feature type="region of interest" description="Disordered" evidence="1">
    <location>
        <begin position="37"/>
        <end position="80"/>
    </location>
</feature>
<evidence type="ECO:0008006" key="5">
    <source>
        <dbReference type="Google" id="ProtNLM"/>
    </source>
</evidence>
<name>A0A6U3HT80_9CHLO</name>
<dbReference type="EMBL" id="HBFC01026887">
    <property type="protein sequence ID" value="CAD8714385.1"/>
    <property type="molecule type" value="Transcribed_RNA"/>
</dbReference>
<feature type="compositionally biased region" description="Low complexity" evidence="1">
    <location>
        <begin position="38"/>
        <end position="51"/>
    </location>
</feature>
<dbReference type="AlphaFoldDB" id="A0A6U3HT80"/>
<dbReference type="EMBL" id="HBFC01026886">
    <property type="protein sequence ID" value="CAD8714384.1"/>
    <property type="molecule type" value="Transcribed_RNA"/>
</dbReference>